<evidence type="ECO:0000313" key="8">
    <source>
        <dbReference type="Proteomes" id="UP000087766"/>
    </source>
</evidence>
<dbReference type="Proteomes" id="UP000087766">
    <property type="component" value="Unplaced"/>
</dbReference>
<dbReference type="FunFam" id="2.40.70.10:FF:000033">
    <property type="entry name" value="Aspartyl protease family protein"/>
    <property type="match status" value="1"/>
</dbReference>
<protein>
    <submittedName>
        <fullName evidence="9">Aspartyl protease UND-like</fullName>
    </submittedName>
</protein>
<evidence type="ECO:0000256" key="6">
    <source>
        <dbReference type="SAM" id="SignalP"/>
    </source>
</evidence>
<organism evidence="8 9">
    <name type="scientific">Vigna radiata var. radiata</name>
    <name type="common">Mung bean</name>
    <name type="synonym">Phaseolus aureus</name>
    <dbReference type="NCBI Taxonomy" id="3916"/>
    <lineage>
        <taxon>Eukaryota</taxon>
        <taxon>Viridiplantae</taxon>
        <taxon>Streptophyta</taxon>
        <taxon>Embryophyta</taxon>
        <taxon>Tracheophyta</taxon>
        <taxon>Spermatophyta</taxon>
        <taxon>Magnoliopsida</taxon>
        <taxon>eudicotyledons</taxon>
        <taxon>Gunneridae</taxon>
        <taxon>Pentapetalae</taxon>
        <taxon>rosids</taxon>
        <taxon>fabids</taxon>
        <taxon>Fabales</taxon>
        <taxon>Fabaceae</taxon>
        <taxon>Papilionoideae</taxon>
        <taxon>50 kb inversion clade</taxon>
        <taxon>NPAAA clade</taxon>
        <taxon>indigoferoid/millettioid clade</taxon>
        <taxon>Phaseoleae</taxon>
        <taxon>Vigna</taxon>
    </lineage>
</organism>
<dbReference type="SUPFAM" id="SSF50630">
    <property type="entry name" value="Acid proteases"/>
    <property type="match status" value="1"/>
</dbReference>
<dbReference type="PROSITE" id="PS00141">
    <property type="entry name" value="ASP_PROTEASE"/>
    <property type="match status" value="1"/>
</dbReference>
<reference evidence="9" key="1">
    <citation type="submission" date="2025-08" db="UniProtKB">
        <authorList>
            <consortium name="RefSeq"/>
        </authorList>
    </citation>
    <scope>IDENTIFICATION</scope>
    <source>
        <tissue evidence="9">Leaf</tissue>
    </source>
</reference>
<dbReference type="Pfam" id="PF14541">
    <property type="entry name" value="TAXi_C"/>
    <property type="match status" value="1"/>
</dbReference>
<evidence type="ECO:0000313" key="9">
    <source>
        <dbReference type="RefSeq" id="XP_014522132.1"/>
    </source>
</evidence>
<feature type="domain" description="Peptidase A1" evidence="7">
    <location>
        <begin position="1"/>
        <end position="339"/>
    </location>
</feature>
<evidence type="ECO:0000256" key="4">
    <source>
        <dbReference type="ARBA" id="ARBA00022801"/>
    </source>
</evidence>
<comment type="similarity">
    <text evidence="1">Belongs to the peptidase A1 family.</text>
</comment>
<keyword evidence="6" id="KW-0732">Signal</keyword>
<feature type="signal peptide" evidence="6">
    <location>
        <begin position="1"/>
        <end position="20"/>
    </location>
</feature>
<evidence type="ECO:0000256" key="5">
    <source>
        <dbReference type="ARBA" id="ARBA00023180"/>
    </source>
</evidence>
<dbReference type="Pfam" id="PF14543">
    <property type="entry name" value="TAXi_N"/>
    <property type="match status" value="1"/>
</dbReference>
<keyword evidence="2" id="KW-0645">Protease</keyword>
<dbReference type="InterPro" id="IPR051708">
    <property type="entry name" value="Plant_Aspart_Prot_A1"/>
</dbReference>
<dbReference type="KEGG" id="vra:106778663"/>
<dbReference type="CDD" id="cd05476">
    <property type="entry name" value="pepsin_A_like_plant"/>
    <property type="match status" value="1"/>
</dbReference>
<evidence type="ECO:0000256" key="3">
    <source>
        <dbReference type="ARBA" id="ARBA00022750"/>
    </source>
</evidence>
<keyword evidence="5" id="KW-0325">Glycoprotein</keyword>
<dbReference type="GO" id="GO:0006508">
    <property type="term" value="P:proteolysis"/>
    <property type="evidence" value="ECO:0007669"/>
    <property type="project" value="UniProtKB-KW"/>
</dbReference>
<dbReference type="InterPro" id="IPR034161">
    <property type="entry name" value="Pepsin-like_plant"/>
</dbReference>
<accession>A0A1S3VVC2</accession>
<dbReference type="InterPro" id="IPR021109">
    <property type="entry name" value="Peptidase_aspartic_dom_sf"/>
</dbReference>
<dbReference type="InterPro" id="IPR001969">
    <property type="entry name" value="Aspartic_peptidase_AS"/>
</dbReference>
<dbReference type="InterPro" id="IPR032861">
    <property type="entry name" value="TAXi_N"/>
</dbReference>
<dbReference type="AlphaFoldDB" id="A0A1S3VVC2"/>
<dbReference type="GeneID" id="106778663"/>
<dbReference type="RefSeq" id="XP_014522132.1">
    <property type="nucleotide sequence ID" value="XM_014666646.1"/>
</dbReference>
<evidence type="ECO:0000259" key="7">
    <source>
        <dbReference type="PROSITE" id="PS51767"/>
    </source>
</evidence>
<dbReference type="Gene3D" id="2.40.70.10">
    <property type="entry name" value="Acid Proteases"/>
    <property type="match status" value="2"/>
</dbReference>
<gene>
    <name evidence="9" type="primary">LOC106778663</name>
</gene>
<keyword evidence="3" id="KW-0064">Aspartyl protease</keyword>
<dbReference type="GO" id="GO:0005576">
    <property type="term" value="C:extracellular region"/>
    <property type="evidence" value="ECO:0007669"/>
    <property type="project" value="TreeGrafter"/>
</dbReference>
<dbReference type="STRING" id="3916.A0A1S3VVC2"/>
<evidence type="ECO:0000256" key="1">
    <source>
        <dbReference type="ARBA" id="ARBA00007447"/>
    </source>
</evidence>
<feature type="chain" id="PRO_5010182830" evidence="6">
    <location>
        <begin position="21"/>
        <end position="348"/>
    </location>
</feature>
<dbReference type="InterPro" id="IPR032799">
    <property type="entry name" value="TAXi_C"/>
</dbReference>
<keyword evidence="4" id="KW-0378">Hydrolase</keyword>
<name>A0A1S3VVC2_VIGRR</name>
<evidence type="ECO:0000256" key="2">
    <source>
        <dbReference type="ARBA" id="ARBA00022670"/>
    </source>
</evidence>
<dbReference type="GO" id="GO:0004190">
    <property type="term" value="F:aspartic-type endopeptidase activity"/>
    <property type="evidence" value="ECO:0007669"/>
    <property type="project" value="UniProtKB-KW"/>
</dbReference>
<proteinExistence type="inferred from homology"/>
<dbReference type="InterPro" id="IPR033121">
    <property type="entry name" value="PEPTIDASE_A1"/>
</dbReference>
<dbReference type="PANTHER" id="PTHR47967:SF14">
    <property type="entry name" value="EUKARYOTIC ASPARTYL PROTEASE FAMILY PROTEIN"/>
    <property type="match status" value="1"/>
</dbReference>
<sequence>MAFAYEQFLLLLMDFSTCFSSTSSNSSVKPERLVFRLIHPGSIHHPHYKPHATAQDRIQLDIQQSAARLAYIQARIEDSSTASGTYGRDTVVFETTDEGTSKILYVLFGCGHYIGYNSDPGHNGILGLNSAAESLATKIGRKFSYCIGNLDDPHYNYNQLVLGEGADLEGFSIPFEVHNGFYYVTMEGFSIGEKRLDITPGTFEIKKNGTGGVIIDTGSTISYLVDDVHKLIYKEVRNLIGWSFRGATIENSPWMLCYYGSISKDLAGFPVVTFHFSEGADLTMDSGSFFSQVSNDIFCMTVGPASNIDIKSKPSIVGLLAQQGYNVGYDLVNNYVYFQRIDCELLSG</sequence>
<dbReference type="PROSITE" id="PS51767">
    <property type="entry name" value="PEPTIDASE_A1"/>
    <property type="match status" value="1"/>
</dbReference>
<keyword evidence="8" id="KW-1185">Reference proteome</keyword>
<dbReference type="PANTHER" id="PTHR47967">
    <property type="entry name" value="OS07G0603500 PROTEIN-RELATED"/>
    <property type="match status" value="1"/>
</dbReference>
<dbReference type="OrthoDB" id="2747330at2759"/>